<dbReference type="Pfam" id="PF16823">
    <property type="entry name" value="tPilZ"/>
    <property type="match status" value="1"/>
</dbReference>
<sequence>MGTMAMDDLPRDPFDALPHYAERLRAEFEPLPHAPDADTCAQLEHEASALLMSLLAIEENAVARSGDDETESGPEFQRLERKLDLVLELLSARLFEASAPSERNVQMSAAGARWALGGSAPAPGSAGIVSIYVHRLLPRALRLPAEVLHDEAGWLRLRFLEVGEACRELLVRHVFQQHRRHLAGTRRAQRTP</sequence>
<name>A0A4S3K1I5_9GAMM</name>
<dbReference type="InterPro" id="IPR031800">
    <property type="entry name" value="PilZ_atypical"/>
</dbReference>
<protein>
    <submittedName>
        <fullName evidence="2">Atypical PilZ domain-containing cyclic di-GMP receptor</fullName>
    </submittedName>
</protein>
<dbReference type="AlphaFoldDB" id="A0A4S3K1I5"/>
<keyword evidence="2" id="KW-0675">Receptor</keyword>
<comment type="caution">
    <text evidence="2">The sequence shown here is derived from an EMBL/GenBank/DDBJ whole genome shotgun (WGS) entry which is preliminary data.</text>
</comment>
<proteinExistence type="predicted"/>
<reference evidence="2 3" key="1">
    <citation type="submission" date="2019-03" db="EMBL/GenBank/DDBJ databases">
        <title>Genomic Encyclopedia of Type Strains, Phase IV (KMG-IV): sequencing the most valuable type-strain genomes for metagenomic binning, comparative biology and taxonomic classification.</title>
        <authorList>
            <person name="Goeker M."/>
        </authorList>
    </citation>
    <scope>NUCLEOTIDE SEQUENCE [LARGE SCALE GENOMIC DNA]</scope>
    <source>
        <strain evidence="2 3">DSM 26377</strain>
    </source>
</reference>
<evidence type="ECO:0000313" key="3">
    <source>
        <dbReference type="Proteomes" id="UP000295341"/>
    </source>
</evidence>
<evidence type="ECO:0000259" key="1">
    <source>
        <dbReference type="Pfam" id="PF16823"/>
    </source>
</evidence>
<evidence type="ECO:0000313" key="2">
    <source>
        <dbReference type="EMBL" id="TDU31042.1"/>
    </source>
</evidence>
<keyword evidence="3" id="KW-1185">Reference proteome</keyword>
<accession>A0A4S3K1I5</accession>
<organism evidence="2 3">
    <name type="scientific">Panacagrimonas perspica</name>
    <dbReference type="NCBI Taxonomy" id="381431"/>
    <lineage>
        <taxon>Bacteria</taxon>
        <taxon>Pseudomonadati</taxon>
        <taxon>Pseudomonadota</taxon>
        <taxon>Gammaproteobacteria</taxon>
        <taxon>Nevskiales</taxon>
        <taxon>Nevskiaceae</taxon>
        <taxon>Panacagrimonas</taxon>
    </lineage>
</organism>
<dbReference type="Proteomes" id="UP000295341">
    <property type="component" value="Unassembled WGS sequence"/>
</dbReference>
<gene>
    <name evidence="2" type="ORF">DFR24_0400</name>
</gene>
<feature type="domain" description="Cyclic di-GMP receptor atypical PilZ" evidence="1">
    <location>
        <begin position="53"/>
        <end position="187"/>
    </location>
</feature>
<dbReference type="EMBL" id="SOBT01000008">
    <property type="protein sequence ID" value="TDU31042.1"/>
    <property type="molecule type" value="Genomic_DNA"/>
</dbReference>